<dbReference type="EMBL" id="CABWIE010000016">
    <property type="protein sequence ID" value="VWL93924.1"/>
    <property type="molecule type" value="Genomic_DNA"/>
</dbReference>
<dbReference type="AlphaFoldDB" id="A0A5K1IYI4"/>
<sequence length="95" mass="10496">MPGPVRYPKRFLRGHALVAPVCAHKRVHVQGNVDPGADCSVSLIGLEEDDLVFSIDDGKTSFTAVIPRGGYSRAGDDMKWMIFRQESIRVPGRFP</sequence>
<gene>
    <name evidence="1" type="ORF">KCJAJFAP_02219</name>
</gene>
<accession>A0A5K1IYI4</accession>
<protein>
    <submittedName>
        <fullName evidence="1">Uncharacterized protein</fullName>
    </submittedName>
</protein>
<evidence type="ECO:0000313" key="1">
    <source>
        <dbReference type="EMBL" id="VWL93924.1"/>
    </source>
</evidence>
<reference evidence="1 2" key="1">
    <citation type="submission" date="2019-10" db="EMBL/GenBank/DDBJ databases">
        <authorList>
            <person name="Wolf R A."/>
        </authorList>
    </citation>
    <scope>NUCLEOTIDE SEQUENCE [LARGE SCALE GENOMIC DNA]</scope>
    <source>
        <strain evidence="1">Collinsella_aerofaciens_MC2</strain>
    </source>
</reference>
<evidence type="ECO:0000313" key="2">
    <source>
        <dbReference type="Proteomes" id="UP000361836"/>
    </source>
</evidence>
<name>A0A5K1IYI4_9ACTN</name>
<dbReference type="Proteomes" id="UP000361836">
    <property type="component" value="Unassembled WGS sequence"/>
</dbReference>
<organism evidence="1 2">
    <name type="scientific">Collinsella aerofaciens</name>
    <dbReference type="NCBI Taxonomy" id="74426"/>
    <lineage>
        <taxon>Bacteria</taxon>
        <taxon>Bacillati</taxon>
        <taxon>Actinomycetota</taxon>
        <taxon>Coriobacteriia</taxon>
        <taxon>Coriobacteriales</taxon>
        <taxon>Coriobacteriaceae</taxon>
        <taxon>Collinsella</taxon>
    </lineage>
</organism>
<proteinExistence type="predicted"/>
<keyword evidence="2" id="KW-1185">Reference proteome</keyword>